<comment type="similarity">
    <text evidence="2">Belongs to the cytochrome P450 family.</text>
</comment>
<dbReference type="GO" id="GO:0019373">
    <property type="term" value="P:epoxygenase P450 pathway"/>
    <property type="evidence" value="ECO:0007669"/>
    <property type="project" value="TreeGrafter"/>
</dbReference>
<gene>
    <name evidence="6" type="ORF">AB205_0033740</name>
</gene>
<dbReference type="PANTHER" id="PTHR24300">
    <property type="entry name" value="CYTOCHROME P450 508A4-RELATED"/>
    <property type="match status" value="1"/>
</dbReference>
<evidence type="ECO:0000256" key="1">
    <source>
        <dbReference type="ARBA" id="ARBA00001971"/>
    </source>
</evidence>
<dbReference type="InterPro" id="IPR002401">
    <property type="entry name" value="Cyt_P450_E_grp-I"/>
</dbReference>
<dbReference type="GO" id="GO:0020037">
    <property type="term" value="F:heme binding"/>
    <property type="evidence" value="ECO:0007669"/>
    <property type="project" value="InterPro"/>
</dbReference>
<dbReference type="InterPro" id="IPR001128">
    <property type="entry name" value="Cyt_P450"/>
</dbReference>
<evidence type="ECO:0000256" key="4">
    <source>
        <dbReference type="ARBA" id="ARBA00023004"/>
    </source>
</evidence>
<accession>A0A2G9RJG9</accession>
<sequence length="517" mass="57897">LLNMFPTLMSRVPGPHQKMFYYFEKIEEFLQDRVEHHKETLDVNCSRDFIDCFLIKMKEVSLFSFLGLESDLFSNAIDILKDDLAFTAWFEKNNPKTEFHNENLRGTVNDLFFAGTETTSMTLRYGFLILLKYPEIQGNTICFYHNHKDDCHSEIFLSNCVSTPNLEFLAPNLGHKMLFSAAEKCLTFCDPNLEITAEVLAMGQSNRVHCSPPPPDMEAELLWRMQQVLTDLDDPVSARDTLGWGNASIQHPDEDTEDGAVGSSLQPQITECMDLMDFSSEDVIDYASPAQWISEMQGGESAIPPPQQGFVHLGDNTGERAFQQQMAPQNDDTNPAKALATKQRVQDLCPTPAAVLEAQGEEVAVTPEQQIRIQGEDAVGTSQLQLDLVLVDGPAFSTNRNPAKRIHKEIDNVIGSDRCSSVEDKSKMPYTDAVIHEMQRFADIVPAGVPHAASKDTTFRGYHIPKGTLVFPVLTSVLKDPKHFKNPDKFDPGHFLNKDGTFKKSDAFMPFSAGTMF</sequence>
<protein>
    <submittedName>
        <fullName evidence="6">Uncharacterized protein</fullName>
    </submittedName>
</protein>
<keyword evidence="7" id="KW-1185">Reference proteome</keyword>
<dbReference type="GO" id="GO:0005737">
    <property type="term" value="C:cytoplasm"/>
    <property type="evidence" value="ECO:0007669"/>
    <property type="project" value="TreeGrafter"/>
</dbReference>
<dbReference type="Proteomes" id="UP000228934">
    <property type="component" value="Unassembled WGS sequence"/>
</dbReference>
<keyword evidence="4" id="KW-0408">Iron</keyword>
<comment type="cofactor">
    <cofactor evidence="1">
        <name>heme</name>
        <dbReference type="ChEBI" id="CHEBI:30413"/>
    </cofactor>
</comment>
<evidence type="ECO:0000313" key="6">
    <source>
        <dbReference type="EMBL" id="PIO28028.1"/>
    </source>
</evidence>
<dbReference type="InterPro" id="IPR050182">
    <property type="entry name" value="Cytochrome_P450_fam2"/>
</dbReference>
<dbReference type="EMBL" id="KV939094">
    <property type="protein sequence ID" value="PIO28028.1"/>
    <property type="molecule type" value="Genomic_DNA"/>
</dbReference>
<dbReference type="GO" id="GO:0008392">
    <property type="term" value="F:arachidonate epoxygenase activity"/>
    <property type="evidence" value="ECO:0007669"/>
    <property type="project" value="TreeGrafter"/>
</dbReference>
<dbReference type="PRINTS" id="PR00463">
    <property type="entry name" value="EP450I"/>
</dbReference>
<name>A0A2G9RJG9_AQUCT</name>
<keyword evidence="3" id="KW-0479">Metal-binding</keyword>
<reference evidence="7" key="1">
    <citation type="journal article" date="2017" name="Nat. Commun.">
        <title>The North American bullfrog draft genome provides insight into hormonal regulation of long noncoding RNA.</title>
        <authorList>
            <person name="Hammond S.A."/>
            <person name="Warren R.L."/>
            <person name="Vandervalk B.P."/>
            <person name="Kucuk E."/>
            <person name="Khan H."/>
            <person name="Gibb E.A."/>
            <person name="Pandoh P."/>
            <person name="Kirk H."/>
            <person name="Zhao Y."/>
            <person name="Jones M."/>
            <person name="Mungall A.J."/>
            <person name="Coope R."/>
            <person name="Pleasance S."/>
            <person name="Moore R.A."/>
            <person name="Holt R.A."/>
            <person name="Round J.M."/>
            <person name="Ohora S."/>
            <person name="Walle B.V."/>
            <person name="Veldhoen N."/>
            <person name="Helbing C.C."/>
            <person name="Birol I."/>
        </authorList>
    </citation>
    <scope>NUCLEOTIDE SEQUENCE [LARGE SCALE GENOMIC DNA]</scope>
</reference>
<feature type="region of interest" description="Disordered" evidence="5">
    <location>
        <begin position="241"/>
        <end position="263"/>
    </location>
</feature>
<evidence type="ECO:0000256" key="3">
    <source>
        <dbReference type="ARBA" id="ARBA00022723"/>
    </source>
</evidence>
<dbReference type="InterPro" id="IPR036396">
    <property type="entry name" value="Cyt_P450_sf"/>
</dbReference>
<organism evidence="6 7">
    <name type="scientific">Aquarana catesbeiana</name>
    <name type="common">American bullfrog</name>
    <name type="synonym">Rana catesbeiana</name>
    <dbReference type="NCBI Taxonomy" id="8400"/>
    <lineage>
        <taxon>Eukaryota</taxon>
        <taxon>Metazoa</taxon>
        <taxon>Chordata</taxon>
        <taxon>Craniata</taxon>
        <taxon>Vertebrata</taxon>
        <taxon>Euteleostomi</taxon>
        <taxon>Amphibia</taxon>
        <taxon>Batrachia</taxon>
        <taxon>Anura</taxon>
        <taxon>Neobatrachia</taxon>
        <taxon>Ranoidea</taxon>
        <taxon>Ranidae</taxon>
        <taxon>Aquarana</taxon>
    </lineage>
</organism>
<dbReference type="AlphaFoldDB" id="A0A2G9RJG9"/>
<dbReference type="OrthoDB" id="1055148at2759"/>
<dbReference type="PANTHER" id="PTHR24300:SF394">
    <property type="entry name" value="CYTOCHROME P450 2H2"/>
    <property type="match status" value="1"/>
</dbReference>
<proteinExistence type="inferred from homology"/>
<evidence type="ECO:0000313" key="7">
    <source>
        <dbReference type="Proteomes" id="UP000228934"/>
    </source>
</evidence>
<dbReference type="Pfam" id="PF00067">
    <property type="entry name" value="p450"/>
    <property type="match status" value="2"/>
</dbReference>
<evidence type="ECO:0000256" key="5">
    <source>
        <dbReference type="SAM" id="MobiDB-lite"/>
    </source>
</evidence>
<dbReference type="GO" id="GO:0005506">
    <property type="term" value="F:iron ion binding"/>
    <property type="evidence" value="ECO:0007669"/>
    <property type="project" value="InterPro"/>
</dbReference>
<dbReference type="SUPFAM" id="SSF48264">
    <property type="entry name" value="Cytochrome P450"/>
    <property type="match status" value="2"/>
</dbReference>
<dbReference type="PRINTS" id="PR00385">
    <property type="entry name" value="P450"/>
</dbReference>
<dbReference type="GO" id="GO:0016712">
    <property type="term" value="F:oxidoreductase activity, acting on paired donors, with incorporation or reduction of molecular oxygen, reduced flavin or flavoprotein as one donor, and incorporation of one atom of oxygen"/>
    <property type="evidence" value="ECO:0007669"/>
    <property type="project" value="TreeGrafter"/>
</dbReference>
<dbReference type="GO" id="GO:0006805">
    <property type="term" value="P:xenobiotic metabolic process"/>
    <property type="evidence" value="ECO:0007669"/>
    <property type="project" value="TreeGrafter"/>
</dbReference>
<dbReference type="Gene3D" id="1.10.630.10">
    <property type="entry name" value="Cytochrome P450"/>
    <property type="match status" value="2"/>
</dbReference>
<evidence type="ECO:0000256" key="2">
    <source>
        <dbReference type="ARBA" id="ARBA00010617"/>
    </source>
</evidence>
<feature type="non-terminal residue" evidence="6">
    <location>
        <position position="1"/>
    </location>
</feature>